<dbReference type="InterPro" id="IPR012340">
    <property type="entry name" value="NA-bd_OB-fold"/>
</dbReference>
<evidence type="ECO:0000313" key="3">
    <source>
        <dbReference type="EMBL" id="KKK85425.1"/>
    </source>
</evidence>
<dbReference type="PIRSF" id="PIRSF002070">
    <property type="entry name" value="SSB"/>
    <property type="match status" value="1"/>
</dbReference>
<dbReference type="GO" id="GO:0003697">
    <property type="term" value="F:single-stranded DNA binding"/>
    <property type="evidence" value="ECO:0007669"/>
    <property type="project" value="InterPro"/>
</dbReference>
<dbReference type="PANTHER" id="PTHR10302">
    <property type="entry name" value="SINGLE-STRANDED DNA-BINDING PROTEIN"/>
    <property type="match status" value="1"/>
</dbReference>
<dbReference type="Gene3D" id="2.40.50.140">
    <property type="entry name" value="Nucleic acid-binding proteins"/>
    <property type="match status" value="1"/>
</dbReference>
<dbReference type="GO" id="GO:0006260">
    <property type="term" value="P:DNA replication"/>
    <property type="evidence" value="ECO:0007669"/>
    <property type="project" value="InterPro"/>
</dbReference>
<feature type="compositionally biased region" description="Basic and acidic residues" evidence="2">
    <location>
        <begin position="116"/>
        <end position="130"/>
    </location>
</feature>
<dbReference type="InterPro" id="IPR011344">
    <property type="entry name" value="ssDNA-bd"/>
</dbReference>
<dbReference type="PANTHER" id="PTHR10302:SF0">
    <property type="entry name" value="SINGLE-STRANDED DNA-BINDING PROTEIN, MITOCHONDRIAL"/>
    <property type="match status" value="1"/>
</dbReference>
<dbReference type="CDD" id="cd04496">
    <property type="entry name" value="SSB_OBF"/>
    <property type="match status" value="1"/>
</dbReference>
<dbReference type="PROSITE" id="PS50935">
    <property type="entry name" value="SSB"/>
    <property type="match status" value="1"/>
</dbReference>
<comment type="caution">
    <text evidence="3">The sequence shown here is derived from an EMBL/GenBank/DDBJ whole genome shotgun (WGS) entry which is preliminary data.</text>
</comment>
<evidence type="ECO:0000256" key="1">
    <source>
        <dbReference type="ARBA" id="ARBA00023125"/>
    </source>
</evidence>
<dbReference type="Pfam" id="PF00436">
    <property type="entry name" value="SSB"/>
    <property type="match status" value="1"/>
</dbReference>
<gene>
    <name evidence="3" type="ORF">LCGC14_2773440</name>
</gene>
<organism evidence="3">
    <name type="scientific">marine sediment metagenome</name>
    <dbReference type="NCBI Taxonomy" id="412755"/>
    <lineage>
        <taxon>unclassified sequences</taxon>
        <taxon>metagenomes</taxon>
        <taxon>ecological metagenomes</taxon>
    </lineage>
</organism>
<dbReference type="SUPFAM" id="SSF50249">
    <property type="entry name" value="Nucleic acid-binding proteins"/>
    <property type="match status" value="1"/>
</dbReference>
<sequence>MAALNKQMIIGHVGRDAECKYTQGGTAVANFSVAVSEKYGEKETTEWFDVTCWGKPAETAGTYVKKGMQIYVEGSQKTEKWTDKNTGQPRSKKILNARHFQFLGKKGDVPSSDTDDQWKREDERQKKEPIDAGYEIGDLGSPLEM</sequence>
<dbReference type="GO" id="GO:0009295">
    <property type="term" value="C:nucleoid"/>
    <property type="evidence" value="ECO:0007669"/>
    <property type="project" value="TreeGrafter"/>
</dbReference>
<reference evidence="3" key="1">
    <citation type="journal article" date="2015" name="Nature">
        <title>Complex archaea that bridge the gap between prokaryotes and eukaryotes.</title>
        <authorList>
            <person name="Spang A."/>
            <person name="Saw J.H."/>
            <person name="Jorgensen S.L."/>
            <person name="Zaremba-Niedzwiedzka K."/>
            <person name="Martijn J."/>
            <person name="Lind A.E."/>
            <person name="van Eijk R."/>
            <person name="Schleper C."/>
            <person name="Guy L."/>
            <person name="Ettema T.J."/>
        </authorList>
    </citation>
    <scope>NUCLEOTIDE SEQUENCE</scope>
</reference>
<dbReference type="HAMAP" id="MF_00984">
    <property type="entry name" value="SSB"/>
    <property type="match status" value="1"/>
</dbReference>
<accession>A0A0F8ZHD4</accession>
<feature type="region of interest" description="Disordered" evidence="2">
    <location>
        <begin position="102"/>
        <end position="145"/>
    </location>
</feature>
<evidence type="ECO:0008006" key="4">
    <source>
        <dbReference type="Google" id="ProtNLM"/>
    </source>
</evidence>
<dbReference type="EMBL" id="LAZR01051316">
    <property type="protein sequence ID" value="KKK85425.1"/>
    <property type="molecule type" value="Genomic_DNA"/>
</dbReference>
<dbReference type="NCBIfam" id="TIGR00621">
    <property type="entry name" value="ssb"/>
    <property type="match status" value="1"/>
</dbReference>
<name>A0A0F8ZHD4_9ZZZZ</name>
<keyword evidence="1" id="KW-0238">DNA-binding</keyword>
<evidence type="ECO:0000256" key="2">
    <source>
        <dbReference type="SAM" id="MobiDB-lite"/>
    </source>
</evidence>
<protein>
    <recommendedName>
        <fullName evidence="4">Single-stranded DNA-binding protein</fullName>
    </recommendedName>
</protein>
<proteinExistence type="inferred from homology"/>
<dbReference type="AlphaFoldDB" id="A0A0F8ZHD4"/>
<dbReference type="InterPro" id="IPR000424">
    <property type="entry name" value="Primosome_PriB/ssb"/>
</dbReference>